<dbReference type="Gene3D" id="3.40.30.10">
    <property type="entry name" value="Glutaredoxin"/>
    <property type="match status" value="1"/>
</dbReference>
<dbReference type="InterPro" id="IPR050553">
    <property type="entry name" value="Thioredoxin_ResA/DsbE_sf"/>
</dbReference>
<accession>A0A245ZLY0</accession>
<feature type="region of interest" description="Disordered" evidence="1">
    <location>
        <begin position="1"/>
        <end position="24"/>
    </location>
</feature>
<dbReference type="Proteomes" id="UP000197783">
    <property type="component" value="Unassembled WGS sequence"/>
</dbReference>
<comment type="caution">
    <text evidence="3">The sequence shown here is derived from an EMBL/GenBank/DDBJ whole genome shotgun (WGS) entry which is preliminary data.</text>
</comment>
<keyword evidence="4" id="KW-1185">Reference proteome</keyword>
<protein>
    <submittedName>
        <fullName evidence="3">Thiol:disulfide interchange protein TlpA</fullName>
    </submittedName>
</protein>
<dbReference type="AlphaFoldDB" id="A0A245ZLY0"/>
<dbReference type="Pfam" id="PF08534">
    <property type="entry name" value="Redoxin"/>
    <property type="match status" value="1"/>
</dbReference>
<dbReference type="SUPFAM" id="SSF52833">
    <property type="entry name" value="Thioredoxin-like"/>
    <property type="match status" value="1"/>
</dbReference>
<dbReference type="InterPro" id="IPR013740">
    <property type="entry name" value="Redoxin"/>
</dbReference>
<evidence type="ECO:0000256" key="1">
    <source>
        <dbReference type="SAM" id="MobiDB-lite"/>
    </source>
</evidence>
<proteinExistence type="predicted"/>
<evidence type="ECO:0000313" key="4">
    <source>
        <dbReference type="Proteomes" id="UP000197783"/>
    </source>
</evidence>
<dbReference type="InterPro" id="IPR036249">
    <property type="entry name" value="Thioredoxin-like_sf"/>
</dbReference>
<evidence type="ECO:0000259" key="2">
    <source>
        <dbReference type="PROSITE" id="PS51352"/>
    </source>
</evidence>
<feature type="domain" description="Thioredoxin" evidence="2">
    <location>
        <begin position="23"/>
        <end position="162"/>
    </location>
</feature>
<dbReference type="CDD" id="cd02966">
    <property type="entry name" value="TlpA_like_family"/>
    <property type="match status" value="1"/>
</dbReference>
<dbReference type="PANTHER" id="PTHR42852">
    <property type="entry name" value="THIOL:DISULFIDE INTERCHANGE PROTEIN DSBE"/>
    <property type="match status" value="1"/>
</dbReference>
<dbReference type="PANTHER" id="PTHR42852:SF17">
    <property type="entry name" value="THIOREDOXIN-LIKE PROTEIN HI_1115"/>
    <property type="match status" value="1"/>
</dbReference>
<gene>
    <name evidence="3" type="primary">tlpA</name>
    <name evidence="3" type="ORF">SPMU_17390</name>
</gene>
<dbReference type="EMBL" id="NBBJ01000002">
    <property type="protein sequence ID" value="OWK30750.1"/>
    <property type="molecule type" value="Genomic_DNA"/>
</dbReference>
<evidence type="ECO:0000313" key="3">
    <source>
        <dbReference type="EMBL" id="OWK30750.1"/>
    </source>
</evidence>
<dbReference type="PROSITE" id="PS51352">
    <property type="entry name" value="THIOREDOXIN_2"/>
    <property type="match status" value="1"/>
</dbReference>
<name>A0A245ZLY0_9SPHN</name>
<sequence length="162" mass="17370">MTSDEVAPGTKQPPAAAGTVDRSHKGEAAPAVSFYDPAGKKTSLADFRGQPVLVNLWATWCAPCIKEMPSLDTAAAAMRGKIRVLAVSQDMEREKVGPFFTERKLANLAPYVDPDLGLSLAYKVNLPTTIMFDAEGRELWRVSGAMDWAGAEAKALMEEAAA</sequence>
<dbReference type="GO" id="GO:0016491">
    <property type="term" value="F:oxidoreductase activity"/>
    <property type="evidence" value="ECO:0007669"/>
    <property type="project" value="InterPro"/>
</dbReference>
<organism evidence="3 4">
    <name type="scientific">Sphingomonas mucosissima</name>
    <dbReference type="NCBI Taxonomy" id="370959"/>
    <lineage>
        <taxon>Bacteria</taxon>
        <taxon>Pseudomonadati</taxon>
        <taxon>Pseudomonadota</taxon>
        <taxon>Alphaproteobacteria</taxon>
        <taxon>Sphingomonadales</taxon>
        <taxon>Sphingomonadaceae</taxon>
        <taxon>Sphingomonas</taxon>
    </lineage>
</organism>
<reference evidence="3 4" key="1">
    <citation type="submission" date="2017-03" db="EMBL/GenBank/DDBJ databases">
        <title>Genome sequence of Sphingomonas mucosissima DSM 17494.</title>
        <authorList>
            <person name="Poehlein A."/>
            <person name="Wuebbeler J.H."/>
            <person name="Steinbuechel A."/>
            <person name="Daniel R."/>
        </authorList>
    </citation>
    <scope>NUCLEOTIDE SEQUENCE [LARGE SCALE GENOMIC DNA]</scope>
    <source>
        <strain evidence="3 4">DSM 17494</strain>
    </source>
</reference>
<dbReference type="InterPro" id="IPR013766">
    <property type="entry name" value="Thioredoxin_domain"/>
</dbReference>